<dbReference type="InterPro" id="IPR051786">
    <property type="entry name" value="ASN_synthetase/amidase"/>
</dbReference>
<keyword evidence="4 6" id="KW-0315">Glutamine amidotransferase</keyword>
<accession>M0NXI7</accession>
<evidence type="ECO:0000313" key="10">
    <source>
        <dbReference type="EMBL" id="EMA61300.1"/>
    </source>
</evidence>
<organism evidence="10 11">
    <name type="scientific">Halorubrum distributum JCM 13561</name>
    <dbReference type="NCBI Taxonomy" id="1227483"/>
    <lineage>
        <taxon>Archaea</taxon>
        <taxon>Methanobacteriati</taxon>
        <taxon>Methanobacteriota</taxon>
        <taxon>Stenosarchaea group</taxon>
        <taxon>Halobacteria</taxon>
        <taxon>Halobacteriales</taxon>
        <taxon>Haloferacaceae</taxon>
        <taxon>Halorubrum</taxon>
        <taxon>Halorubrum distributum group</taxon>
    </lineage>
</organism>
<dbReference type="NCBIfam" id="TIGR01536">
    <property type="entry name" value="asn_synth_AEB"/>
    <property type="match status" value="1"/>
</dbReference>
<protein>
    <recommendedName>
        <fullName evidence="5">Putative asparagine synthetase [glutamine-hydrolyzing]</fullName>
        <ecNumber evidence="5">6.3.5.4</ecNumber>
    </recommendedName>
</protein>
<evidence type="ECO:0000256" key="3">
    <source>
        <dbReference type="ARBA" id="ARBA00022840"/>
    </source>
</evidence>
<feature type="domain" description="Glutamine amidotransferase type-2" evidence="9">
    <location>
        <begin position="2"/>
        <end position="211"/>
    </location>
</feature>
<evidence type="ECO:0000256" key="2">
    <source>
        <dbReference type="ARBA" id="ARBA00022741"/>
    </source>
</evidence>
<feature type="binding site" evidence="7">
    <location>
        <begin position="358"/>
        <end position="359"/>
    </location>
    <ligand>
        <name>ATP</name>
        <dbReference type="ChEBI" id="CHEBI:30616"/>
    </ligand>
</feature>
<name>M0NXI7_9EURY</name>
<keyword evidence="6" id="KW-0028">Amino-acid biosynthesis</keyword>
<dbReference type="GO" id="GO:0005524">
    <property type="term" value="F:ATP binding"/>
    <property type="evidence" value="ECO:0007669"/>
    <property type="project" value="UniProtKB-KW"/>
</dbReference>
<evidence type="ECO:0000256" key="8">
    <source>
        <dbReference type="PIRSR" id="PIRSR001589-3"/>
    </source>
</evidence>
<evidence type="ECO:0000259" key="9">
    <source>
        <dbReference type="PROSITE" id="PS51278"/>
    </source>
</evidence>
<dbReference type="PATRIC" id="fig|1227483.3.peg.1422"/>
<dbReference type="Proteomes" id="UP000011581">
    <property type="component" value="Unassembled WGS sequence"/>
</dbReference>
<dbReference type="CDD" id="cd00712">
    <property type="entry name" value="AsnB"/>
    <property type="match status" value="1"/>
</dbReference>
<feature type="active site" description="For GATase activity" evidence="6">
    <location>
        <position position="2"/>
    </location>
</feature>
<dbReference type="Pfam" id="PF00733">
    <property type="entry name" value="Asn_synthase"/>
    <property type="match status" value="1"/>
</dbReference>
<dbReference type="InterPro" id="IPR001962">
    <property type="entry name" value="Asn_synthase"/>
</dbReference>
<feature type="binding site" evidence="7">
    <location>
        <position position="98"/>
    </location>
    <ligand>
        <name>L-glutamine</name>
        <dbReference type="ChEBI" id="CHEBI:58359"/>
    </ligand>
</feature>
<dbReference type="PANTHER" id="PTHR43284">
    <property type="entry name" value="ASPARAGINE SYNTHETASE (GLUTAMINE-HYDROLYZING)"/>
    <property type="match status" value="1"/>
</dbReference>
<dbReference type="PIRSF" id="PIRSF001589">
    <property type="entry name" value="Asn_synthetase_glu-h"/>
    <property type="match status" value="1"/>
</dbReference>
<dbReference type="InterPro" id="IPR033738">
    <property type="entry name" value="AsnB_N"/>
</dbReference>
<proteinExistence type="inferred from homology"/>
<dbReference type="RefSeq" id="WP_008366282.1">
    <property type="nucleotide sequence ID" value="NZ_AOJF01000032.1"/>
</dbReference>
<reference evidence="10 11" key="1">
    <citation type="journal article" date="2014" name="PLoS Genet.">
        <title>Phylogenetically driven sequencing of extremely halophilic archaea reveals strategies for static and dynamic osmo-response.</title>
        <authorList>
            <person name="Becker E.A."/>
            <person name="Seitzer P.M."/>
            <person name="Tritt A."/>
            <person name="Larsen D."/>
            <person name="Krusor M."/>
            <person name="Yao A.I."/>
            <person name="Wu D."/>
            <person name="Madern D."/>
            <person name="Eisen J.A."/>
            <person name="Darling A.E."/>
            <person name="Facciotti M.T."/>
        </authorList>
    </citation>
    <scope>NUCLEOTIDE SEQUENCE [LARGE SCALE GENOMIC DNA]</scope>
    <source>
        <strain evidence="10 11">JCM 13561</strain>
    </source>
</reference>
<dbReference type="Gene3D" id="3.40.50.620">
    <property type="entry name" value="HUPs"/>
    <property type="match status" value="1"/>
</dbReference>
<evidence type="ECO:0000256" key="1">
    <source>
        <dbReference type="ARBA" id="ARBA00005752"/>
    </source>
</evidence>
<comment type="similarity">
    <text evidence="1">Belongs to the asparagine synthetase family.</text>
</comment>
<evidence type="ECO:0000256" key="4">
    <source>
        <dbReference type="ARBA" id="ARBA00022962"/>
    </source>
</evidence>
<dbReference type="InterPro" id="IPR014729">
    <property type="entry name" value="Rossmann-like_a/b/a_fold"/>
</dbReference>
<comment type="caution">
    <text evidence="10">The sequence shown here is derived from an EMBL/GenBank/DDBJ whole genome shotgun (WGS) entry which is preliminary data.</text>
</comment>
<dbReference type="InterPro" id="IPR029055">
    <property type="entry name" value="Ntn_hydrolases_N"/>
</dbReference>
<dbReference type="SUPFAM" id="SSF52402">
    <property type="entry name" value="Adenine nucleotide alpha hydrolases-like"/>
    <property type="match status" value="1"/>
</dbReference>
<dbReference type="InterPro" id="IPR006426">
    <property type="entry name" value="Asn_synth_AEB"/>
</dbReference>
<feature type="binding site" evidence="7">
    <location>
        <position position="285"/>
    </location>
    <ligand>
        <name>ATP</name>
        <dbReference type="ChEBI" id="CHEBI:30616"/>
    </ligand>
</feature>
<evidence type="ECO:0000256" key="7">
    <source>
        <dbReference type="PIRSR" id="PIRSR001589-2"/>
    </source>
</evidence>
<dbReference type="EC" id="6.3.5.4" evidence="5"/>
<evidence type="ECO:0000313" key="11">
    <source>
        <dbReference type="Proteomes" id="UP000011581"/>
    </source>
</evidence>
<dbReference type="GO" id="GO:0005829">
    <property type="term" value="C:cytosol"/>
    <property type="evidence" value="ECO:0007669"/>
    <property type="project" value="TreeGrafter"/>
</dbReference>
<feature type="site" description="Important for beta-aspartyl-AMP intermediate formation" evidence="8">
    <location>
        <position position="360"/>
    </location>
</feature>
<dbReference type="CDD" id="cd01991">
    <property type="entry name" value="Asn_synthase_B_C"/>
    <property type="match status" value="1"/>
</dbReference>
<dbReference type="Pfam" id="PF13537">
    <property type="entry name" value="GATase_7"/>
    <property type="match status" value="1"/>
</dbReference>
<gene>
    <name evidence="10" type="ORF">C470_07239</name>
</gene>
<dbReference type="GO" id="GO:0006529">
    <property type="term" value="P:asparagine biosynthetic process"/>
    <property type="evidence" value="ECO:0007669"/>
    <property type="project" value="UniProtKB-KW"/>
</dbReference>
<evidence type="ECO:0000256" key="5">
    <source>
        <dbReference type="PIRNR" id="PIRNR001589"/>
    </source>
</evidence>
<sequence length="631" mass="70879">MCGISGVYAVDDPPSKTELEAMNACQRHRGPDSEDYFLDGSLGFAHSRLSIVGLDTGDQPIENEDGSVVVIFNGEIYGYPELRDELESAGHTFTTDTDTEVLVHLYEEHGSSFVSRLDGMFAFALWDRDREKLILARDPLGIKPLLLADDGGRIGFASELPSLLRSDVDQGELDDTAIAEYFSLGFVPSPKTAFENIRKVRPGEVVTVSDKETKRTRFYEPSIDAVSDSFDDASSTLRDLVTNAVEKRLMSDVPLGTFLSGGVDSSIITGVMSQLSEEPVQTFTVGFEDDRYDESDIARSVAEYHDTDHTEYVVSADDVREVIPSVLGQLGEPFADPSLIPTYVVARETSQDVKVALSGDGADELFAGYNRYRGEHYSKLYRTLPNSIRSMLIEPIVDRLPASRETRLGEVFRKGQAFVDAGSDDIHQRHFQWVRKSSDETDAAYVNCDPTAAGTSVITREHEEVEEWLPKERREDLDRIMAVDTYHGLSNQMLRKVDLASMYNSLEVRVPFLDTAVVEYALGLPTEFKITARNRKRILKHAFEDVLPHEVISRSKQGFEMPIGNWFKNDLADDFRSVVSESTATQIDAEAVLNLHERHTSGRHDHEWFLWNAYVFAHWHRRMVSEGYVAD</sequence>
<dbReference type="InterPro" id="IPR017932">
    <property type="entry name" value="GATase_2_dom"/>
</dbReference>
<dbReference type="AlphaFoldDB" id="M0NXI7"/>
<dbReference type="PANTHER" id="PTHR43284:SF1">
    <property type="entry name" value="ASPARAGINE SYNTHETASE"/>
    <property type="match status" value="1"/>
</dbReference>
<evidence type="ECO:0000256" key="6">
    <source>
        <dbReference type="PIRSR" id="PIRSR001589-1"/>
    </source>
</evidence>
<keyword evidence="6" id="KW-0061">Asparagine biosynthesis</keyword>
<dbReference type="GO" id="GO:0004066">
    <property type="term" value="F:asparagine synthase (glutamine-hydrolyzing) activity"/>
    <property type="evidence" value="ECO:0007669"/>
    <property type="project" value="UniProtKB-EC"/>
</dbReference>
<keyword evidence="2 5" id="KW-0547">Nucleotide-binding</keyword>
<keyword evidence="3 5" id="KW-0067">ATP-binding</keyword>
<comment type="catalytic activity">
    <reaction evidence="5">
        <text>L-aspartate + L-glutamine + ATP + H2O = L-asparagine + L-glutamate + AMP + diphosphate + H(+)</text>
        <dbReference type="Rhea" id="RHEA:12228"/>
        <dbReference type="ChEBI" id="CHEBI:15377"/>
        <dbReference type="ChEBI" id="CHEBI:15378"/>
        <dbReference type="ChEBI" id="CHEBI:29985"/>
        <dbReference type="ChEBI" id="CHEBI:29991"/>
        <dbReference type="ChEBI" id="CHEBI:30616"/>
        <dbReference type="ChEBI" id="CHEBI:33019"/>
        <dbReference type="ChEBI" id="CHEBI:58048"/>
        <dbReference type="ChEBI" id="CHEBI:58359"/>
        <dbReference type="ChEBI" id="CHEBI:456215"/>
        <dbReference type="EC" id="6.3.5.4"/>
    </reaction>
</comment>
<dbReference type="Gene3D" id="3.60.20.10">
    <property type="entry name" value="Glutamine Phosphoribosylpyrophosphate, subunit 1, domain 1"/>
    <property type="match status" value="1"/>
</dbReference>
<dbReference type="SUPFAM" id="SSF56235">
    <property type="entry name" value="N-terminal nucleophile aminohydrolases (Ntn hydrolases)"/>
    <property type="match status" value="1"/>
</dbReference>
<dbReference type="EMBL" id="AOJF01000032">
    <property type="protein sequence ID" value="EMA61300.1"/>
    <property type="molecule type" value="Genomic_DNA"/>
</dbReference>
<dbReference type="PROSITE" id="PS51278">
    <property type="entry name" value="GATASE_TYPE_2"/>
    <property type="match status" value="1"/>
</dbReference>